<keyword evidence="1" id="KW-0843">Virulence</keyword>
<dbReference type="PANTHER" id="PTHR36234">
    <property type="entry name" value="LYSYL ENDOPEPTIDASE"/>
    <property type="match status" value="1"/>
</dbReference>
<evidence type="ECO:0008006" key="4">
    <source>
        <dbReference type="Google" id="ProtNLM"/>
    </source>
</evidence>
<gene>
    <name evidence="2" type="ORF">BN9_053890</name>
</gene>
<keyword evidence="3" id="KW-1185">Reference proteome</keyword>
<dbReference type="STRING" id="65357.A0A024GE14"/>
<evidence type="ECO:0000256" key="1">
    <source>
        <dbReference type="ARBA" id="ARBA00023026"/>
    </source>
</evidence>
<evidence type="ECO:0000313" key="3">
    <source>
        <dbReference type="Proteomes" id="UP000053237"/>
    </source>
</evidence>
<dbReference type="AlphaFoldDB" id="A0A024GE14"/>
<comment type="caution">
    <text evidence="2">The sequence shown here is derived from an EMBL/GenBank/DDBJ whole genome shotgun (WGS) entry which is preliminary data.</text>
</comment>
<protein>
    <recommendedName>
        <fullName evidence="4">Serine protease</fullName>
    </recommendedName>
</protein>
<dbReference type="Pfam" id="PF13365">
    <property type="entry name" value="Trypsin_2"/>
    <property type="match status" value="1"/>
</dbReference>
<name>A0A024GE14_9STRA</name>
<dbReference type="OrthoDB" id="62371at2759"/>
<reference evidence="2 3" key="1">
    <citation type="submission" date="2012-05" db="EMBL/GenBank/DDBJ databases">
        <title>Recombination and specialization in a pathogen metapopulation.</title>
        <authorList>
            <person name="Gardiner A."/>
            <person name="Kemen E."/>
            <person name="Schultz-Larsen T."/>
            <person name="MacLean D."/>
            <person name="Van Oosterhout C."/>
            <person name="Jones J.D.G."/>
        </authorList>
    </citation>
    <scope>NUCLEOTIDE SEQUENCE [LARGE SCALE GENOMIC DNA]</scope>
    <source>
        <strain evidence="2 3">Ac Nc2</strain>
    </source>
</reference>
<dbReference type="InterPro" id="IPR009003">
    <property type="entry name" value="Peptidase_S1_PA"/>
</dbReference>
<dbReference type="EMBL" id="CAIX01000074">
    <property type="protein sequence ID" value="CCI44580.1"/>
    <property type="molecule type" value="Genomic_DNA"/>
</dbReference>
<evidence type="ECO:0000313" key="2">
    <source>
        <dbReference type="EMBL" id="CCI44580.1"/>
    </source>
</evidence>
<organism evidence="2 3">
    <name type="scientific">Albugo candida</name>
    <dbReference type="NCBI Taxonomy" id="65357"/>
    <lineage>
        <taxon>Eukaryota</taxon>
        <taxon>Sar</taxon>
        <taxon>Stramenopiles</taxon>
        <taxon>Oomycota</taxon>
        <taxon>Peronosporomycetes</taxon>
        <taxon>Albuginales</taxon>
        <taxon>Albuginaceae</taxon>
        <taxon>Albugo</taxon>
    </lineage>
</organism>
<dbReference type="InterPro" id="IPR043504">
    <property type="entry name" value="Peptidase_S1_PA_chymotrypsin"/>
</dbReference>
<dbReference type="Proteomes" id="UP000053237">
    <property type="component" value="Unassembled WGS sequence"/>
</dbReference>
<accession>A0A024GE14</accession>
<dbReference type="PANTHER" id="PTHR36234:SF5">
    <property type="entry name" value="LYSYL ENDOPEPTIDASE"/>
    <property type="match status" value="1"/>
</dbReference>
<proteinExistence type="predicted"/>
<sequence length="279" mass="30384">MIEYVSSNRTISLISHVFGVEIDYYIQGHPRAQTSSICGVDNSEPAICFRSDNVKNQKNEAFFNQWYTKSLTTARLLVNGSLLCTGWLIGSEGHLITNYHCITGTQEASMVDIEFMAIGETCSEECKRTFACHGRKVYTSATFITNSEKYDYALVQLVKSPELSSFGYLQLRSTGPKLGEAIYIPHYPRGYGLRISRLLDDGTAAVVQTLNGSTLCGLNQVGYAADTDVGSSGAPVIGASDNAVIALHHCGQCENTAVNIKDIIADFEAKQIGVHDMVA</sequence>
<dbReference type="SUPFAM" id="SSF50494">
    <property type="entry name" value="Trypsin-like serine proteases"/>
    <property type="match status" value="1"/>
</dbReference>
<dbReference type="InParanoid" id="A0A024GE14"/>
<dbReference type="Gene3D" id="2.40.10.10">
    <property type="entry name" value="Trypsin-like serine proteases"/>
    <property type="match status" value="2"/>
</dbReference>